<organism evidence="8 9">
    <name type="scientific">Ichthyenterobacterium magnum</name>
    <dbReference type="NCBI Taxonomy" id="1230530"/>
    <lineage>
        <taxon>Bacteria</taxon>
        <taxon>Pseudomonadati</taxon>
        <taxon>Bacteroidota</taxon>
        <taxon>Flavobacteriia</taxon>
        <taxon>Flavobacteriales</taxon>
        <taxon>Flavobacteriaceae</taxon>
        <taxon>Ichthyenterobacterium</taxon>
    </lineage>
</organism>
<dbReference type="PANTHER" id="PTHR18895:SF74">
    <property type="entry name" value="MTRF1L RELEASE FACTOR GLUTAMINE METHYLTRANSFERASE"/>
    <property type="match status" value="1"/>
</dbReference>
<dbReference type="AlphaFoldDB" id="A0A420DLI8"/>
<dbReference type="InterPro" id="IPR002052">
    <property type="entry name" value="DNA_methylase_N6_adenine_CS"/>
</dbReference>
<dbReference type="GO" id="GO:0003676">
    <property type="term" value="F:nucleic acid binding"/>
    <property type="evidence" value="ECO:0007669"/>
    <property type="project" value="InterPro"/>
</dbReference>
<dbReference type="PROSITE" id="PS00092">
    <property type="entry name" value="N6_MTASE"/>
    <property type="match status" value="1"/>
</dbReference>
<keyword evidence="3 5" id="KW-0949">S-adenosyl-L-methionine</keyword>
<comment type="caution">
    <text evidence="5">Lacks conserved residue(s) required for the propagation of feature annotation.</text>
</comment>
<feature type="binding site" evidence="5">
    <location>
        <position position="144"/>
    </location>
    <ligand>
        <name>S-adenosyl-L-methionine</name>
        <dbReference type="ChEBI" id="CHEBI:59789"/>
    </ligand>
</feature>
<comment type="function">
    <text evidence="5">Methylates the class 1 translation termination release factors RF1/PrfA and RF2/PrfB on the glutamine residue of the universally conserved GGQ motif.</text>
</comment>
<evidence type="ECO:0000256" key="5">
    <source>
        <dbReference type="HAMAP-Rule" id="MF_02126"/>
    </source>
</evidence>
<dbReference type="Pfam" id="PF17827">
    <property type="entry name" value="PrmC_N"/>
    <property type="match status" value="1"/>
</dbReference>
<dbReference type="Proteomes" id="UP000284892">
    <property type="component" value="Unassembled WGS sequence"/>
</dbReference>
<dbReference type="Gene3D" id="3.40.50.150">
    <property type="entry name" value="Vaccinia Virus protein VP39"/>
    <property type="match status" value="1"/>
</dbReference>
<evidence type="ECO:0000259" key="7">
    <source>
        <dbReference type="Pfam" id="PF17827"/>
    </source>
</evidence>
<comment type="caution">
    <text evidence="8">The sequence shown here is derived from an EMBL/GenBank/DDBJ whole genome shotgun (WGS) entry which is preliminary data.</text>
</comment>
<sequence>MILKSLRTYFNNELLGYYPETEIQSFFNLLTEHILKMKRIDVSLNLYMLVSGKKYDKYQNAINGLQAYKPIQYILGETEFYGLPFKVDNSVLIPRPETEELVDWIIKENKLKENISILDIGTGSGCIAITLAKHLPHAKIYALDISKEALKTANSNAKLNKVDVEFIEADALDFIIENIEFDIIVSNPPYVREKEKSAMKPNVLQHEPHLALFVEDDDALVFYRKIAEQSHNLLKPNGQLYFEINQYLANDIKLLLEKQHFKAIELKQDIFGNDRMVKGIKS</sequence>
<feature type="domain" description="Release factor glutamine methyltransferase N-terminal" evidence="7">
    <location>
        <begin position="28"/>
        <end position="76"/>
    </location>
</feature>
<accession>A0A420DLI8</accession>
<feature type="domain" description="Methyltransferase small" evidence="6">
    <location>
        <begin position="112"/>
        <end position="197"/>
    </location>
</feature>
<feature type="binding site" evidence="5">
    <location>
        <position position="187"/>
    </location>
    <ligand>
        <name>S-adenosyl-L-methionine</name>
        <dbReference type="ChEBI" id="CHEBI:59789"/>
    </ligand>
</feature>
<reference evidence="8 9" key="1">
    <citation type="submission" date="2018-09" db="EMBL/GenBank/DDBJ databases">
        <title>Genomic Encyclopedia of Archaeal and Bacterial Type Strains, Phase II (KMG-II): from individual species to whole genera.</title>
        <authorList>
            <person name="Goeker M."/>
        </authorList>
    </citation>
    <scope>NUCLEOTIDE SEQUENCE [LARGE SCALE GENOMIC DNA]</scope>
    <source>
        <strain evidence="8 9">DSM 26283</strain>
    </source>
</reference>
<dbReference type="InterPro" id="IPR029063">
    <property type="entry name" value="SAM-dependent_MTases_sf"/>
</dbReference>
<dbReference type="PANTHER" id="PTHR18895">
    <property type="entry name" value="HEMK METHYLTRANSFERASE"/>
    <property type="match status" value="1"/>
</dbReference>
<dbReference type="EC" id="2.1.1.297" evidence="5"/>
<dbReference type="InterPro" id="IPR019874">
    <property type="entry name" value="RF_methyltr_PrmC"/>
</dbReference>
<dbReference type="CDD" id="cd02440">
    <property type="entry name" value="AdoMet_MTases"/>
    <property type="match status" value="1"/>
</dbReference>
<dbReference type="NCBIfam" id="TIGR00536">
    <property type="entry name" value="hemK_fam"/>
    <property type="match status" value="1"/>
</dbReference>
<evidence type="ECO:0000313" key="8">
    <source>
        <dbReference type="EMBL" id="RKE95068.1"/>
    </source>
</evidence>
<evidence type="ECO:0000256" key="3">
    <source>
        <dbReference type="ARBA" id="ARBA00022691"/>
    </source>
</evidence>
<dbReference type="GO" id="GO:0102559">
    <property type="term" value="F:peptide chain release factor N(5)-glutamine methyltransferase activity"/>
    <property type="evidence" value="ECO:0007669"/>
    <property type="project" value="UniProtKB-EC"/>
</dbReference>
<protein>
    <recommendedName>
        <fullName evidence="5">Release factor glutamine methyltransferase</fullName>
        <shortName evidence="5">RF MTase</shortName>
        <ecNumber evidence="5">2.1.1.297</ecNumber>
    </recommendedName>
    <alternativeName>
        <fullName evidence="5">N5-glutamine methyltransferase PrmC</fullName>
    </alternativeName>
    <alternativeName>
        <fullName evidence="5">Protein-(glutamine-N5) MTase PrmC</fullName>
    </alternativeName>
    <alternativeName>
        <fullName evidence="5">Protein-glutamine N-methyltransferase PrmC</fullName>
    </alternativeName>
</protein>
<proteinExistence type="inferred from homology"/>
<dbReference type="Gene3D" id="1.10.8.10">
    <property type="entry name" value="DNA helicase RuvA subunit, C-terminal domain"/>
    <property type="match status" value="1"/>
</dbReference>
<keyword evidence="1 5" id="KW-0489">Methyltransferase</keyword>
<feature type="binding site" evidence="5">
    <location>
        <begin position="187"/>
        <end position="190"/>
    </location>
    <ligand>
        <name>substrate</name>
    </ligand>
</feature>
<evidence type="ECO:0000256" key="1">
    <source>
        <dbReference type="ARBA" id="ARBA00022603"/>
    </source>
</evidence>
<evidence type="ECO:0000313" key="9">
    <source>
        <dbReference type="Proteomes" id="UP000284892"/>
    </source>
</evidence>
<dbReference type="InterPro" id="IPR040758">
    <property type="entry name" value="PrmC_N"/>
</dbReference>
<dbReference type="SUPFAM" id="SSF53335">
    <property type="entry name" value="S-adenosyl-L-methionine-dependent methyltransferases"/>
    <property type="match status" value="1"/>
</dbReference>
<dbReference type="RefSeq" id="WP_120200400.1">
    <property type="nucleotide sequence ID" value="NZ_RAQJ01000002.1"/>
</dbReference>
<dbReference type="EMBL" id="RAQJ01000002">
    <property type="protein sequence ID" value="RKE95068.1"/>
    <property type="molecule type" value="Genomic_DNA"/>
</dbReference>
<dbReference type="OrthoDB" id="9800643at2"/>
<dbReference type="NCBIfam" id="TIGR03534">
    <property type="entry name" value="RF_mod_PrmC"/>
    <property type="match status" value="1"/>
</dbReference>
<dbReference type="HAMAP" id="MF_02126">
    <property type="entry name" value="RF_methyltr_PrmC"/>
    <property type="match status" value="1"/>
</dbReference>
<comment type="similarity">
    <text evidence="5">Belongs to the protein N5-glutamine methyltransferase family. PrmC subfamily.</text>
</comment>
<comment type="catalytic activity">
    <reaction evidence="4 5">
        <text>L-glutaminyl-[peptide chain release factor] + S-adenosyl-L-methionine = N(5)-methyl-L-glutaminyl-[peptide chain release factor] + S-adenosyl-L-homocysteine + H(+)</text>
        <dbReference type="Rhea" id="RHEA:42896"/>
        <dbReference type="Rhea" id="RHEA-COMP:10271"/>
        <dbReference type="Rhea" id="RHEA-COMP:10272"/>
        <dbReference type="ChEBI" id="CHEBI:15378"/>
        <dbReference type="ChEBI" id="CHEBI:30011"/>
        <dbReference type="ChEBI" id="CHEBI:57856"/>
        <dbReference type="ChEBI" id="CHEBI:59789"/>
        <dbReference type="ChEBI" id="CHEBI:61891"/>
        <dbReference type="EC" id="2.1.1.297"/>
    </reaction>
</comment>
<keyword evidence="2 5" id="KW-0808">Transferase</keyword>
<name>A0A420DLI8_9FLAO</name>
<dbReference type="GO" id="GO:0032259">
    <property type="term" value="P:methylation"/>
    <property type="evidence" value="ECO:0007669"/>
    <property type="project" value="UniProtKB-KW"/>
</dbReference>
<dbReference type="InterPro" id="IPR007848">
    <property type="entry name" value="Small_mtfrase_dom"/>
</dbReference>
<gene>
    <name evidence="5" type="primary">prmC</name>
    <name evidence="8" type="ORF">BXY80_1251</name>
</gene>
<dbReference type="Pfam" id="PF05175">
    <property type="entry name" value="MTS"/>
    <property type="match status" value="1"/>
</dbReference>
<keyword evidence="9" id="KW-1185">Reference proteome</keyword>
<evidence type="ECO:0000256" key="4">
    <source>
        <dbReference type="ARBA" id="ARBA00048391"/>
    </source>
</evidence>
<feature type="binding site" evidence="5">
    <location>
        <begin position="121"/>
        <end position="125"/>
    </location>
    <ligand>
        <name>S-adenosyl-L-methionine</name>
        <dbReference type="ChEBI" id="CHEBI:59789"/>
    </ligand>
</feature>
<dbReference type="InterPro" id="IPR050320">
    <property type="entry name" value="N5-glutamine_MTase"/>
</dbReference>
<evidence type="ECO:0000256" key="2">
    <source>
        <dbReference type="ARBA" id="ARBA00022679"/>
    </source>
</evidence>
<dbReference type="InterPro" id="IPR004556">
    <property type="entry name" value="HemK-like"/>
</dbReference>
<evidence type="ECO:0000259" key="6">
    <source>
        <dbReference type="Pfam" id="PF05175"/>
    </source>
</evidence>